<dbReference type="InterPro" id="IPR050790">
    <property type="entry name" value="ExbB/TolQ_transport"/>
</dbReference>
<feature type="transmembrane region" description="Helical" evidence="7">
    <location>
        <begin position="131"/>
        <end position="153"/>
    </location>
</feature>
<name>A0A9D9EQ87_9BACT</name>
<comment type="caution">
    <text evidence="9">The sequence shown here is derived from an EMBL/GenBank/DDBJ whole genome shotgun (WGS) entry which is preliminary data.</text>
</comment>
<evidence type="ECO:0000256" key="2">
    <source>
        <dbReference type="ARBA" id="ARBA00022475"/>
    </source>
</evidence>
<gene>
    <name evidence="9" type="ORF">IAC29_08395</name>
</gene>
<evidence type="ECO:0000256" key="1">
    <source>
        <dbReference type="ARBA" id="ARBA00004651"/>
    </source>
</evidence>
<keyword evidence="4 7" id="KW-1133">Transmembrane helix</keyword>
<organism evidence="9 10">
    <name type="scientific">Candidatus Cryptobacteroides merdigallinarum</name>
    <dbReference type="NCBI Taxonomy" id="2840770"/>
    <lineage>
        <taxon>Bacteria</taxon>
        <taxon>Pseudomonadati</taxon>
        <taxon>Bacteroidota</taxon>
        <taxon>Bacteroidia</taxon>
        <taxon>Bacteroidales</taxon>
        <taxon>Candidatus Cryptobacteroides</taxon>
    </lineage>
</organism>
<reference evidence="9" key="2">
    <citation type="journal article" date="2021" name="PeerJ">
        <title>Extensive microbial diversity within the chicken gut microbiome revealed by metagenomics and culture.</title>
        <authorList>
            <person name="Gilroy R."/>
            <person name="Ravi A."/>
            <person name="Getino M."/>
            <person name="Pursley I."/>
            <person name="Horton D.L."/>
            <person name="Alikhan N.F."/>
            <person name="Baker D."/>
            <person name="Gharbi K."/>
            <person name="Hall N."/>
            <person name="Watson M."/>
            <person name="Adriaenssens E.M."/>
            <person name="Foster-Nyarko E."/>
            <person name="Jarju S."/>
            <person name="Secka A."/>
            <person name="Antonio M."/>
            <person name="Oren A."/>
            <person name="Chaudhuri R.R."/>
            <person name="La Ragione R."/>
            <person name="Hildebrand F."/>
            <person name="Pallen M.J."/>
        </authorList>
    </citation>
    <scope>NUCLEOTIDE SEQUENCE</scope>
    <source>
        <strain evidence="9">20514</strain>
    </source>
</reference>
<evidence type="ECO:0000313" key="9">
    <source>
        <dbReference type="EMBL" id="MBO8449274.1"/>
    </source>
</evidence>
<evidence type="ECO:0000256" key="6">
    <source>
        <dbReference type="RuleBase" id="RU004057"/>
    </source>
</evidence>
<dbReference type="InterPro" id="IPR002898">
    <property type="entry name" value="MotA_ExbB_proton_chnl"/>
</dbReference>
<keyword evidence="6" id="KW-0813">Transport</keyword>
<dbReference type="PANTHER" id="PTHR30625:SF17">
    <property type="entry name" value="TOLQ-RELATED"/>
    <property type="match status" value="1"/>
</dbReference>
<keyword evidence="2" id="KW-1003">Cell membrane</keyword>
<dbReference type="EMBL" id="JADIMQ010000117">
    <property type="protein sequence ID" value="MBO8449274.1"/>
    <property type="molecule type" value="Genomic_DNA"/>
</dbReference>
<evidence type="ECO:0000313" key="10">
    <source>
        <dbReference type="Proteomes" id="UP000810252"/>
    </source>
</evidence>
<evidence type="ECO:0000256" key="4">
    <source>
        <dbReference type="ARBA" id="ARBA00022989"/>
    </source>
</evidence>
<comment type="similarity">
    <text evidence="6">Belongs to the exbB/tolQ family.</text>
</comment>
<evidence type="ECO:0000256" key="5">
    <source>
        <dbReference type="ARBA" id="ARBA00023136"/>
    </source>
</evidence>
<feature type="transmembrane region" description="Helical" evidence="7">
    <location>
        <begin position="30"/>
        <end position="48"/>
    </location>
</feature>
<dbReference type="Proteomes" id="UP000810252">
    <property type="component" value="Unassembled WGS sequence"/>
</dbReference>
<protein>
    <submittedName>
        <fullName evidence="9">MotA/TolQ/ExbB proton channel family protein</fullName>
    </submittedName>
</protein>
<sequence>MAGEAGTTIGELPQQEVVTYSVLQLAAKGGWLMLVLLALSIVAIYIFGKKWWMIRKAGTIDKNFMKNINDMIHDGKVKSAISLCQRYDSPIARLIEEGVGRMGRPLQDIQTAVENVGNVEVARLEKGLPMLATIAGGAPMIGFLGTVMGMIQAFFNMANAGNNIDITLLSGGIYTAMVTTVGGLIVGILAYFGYNYLTSRISDLVFVMESNTIELMDILNDGPDRRERKEEE</sequence>
<dbReference type="Pfam" id="PF01618">
    <property type="entry name" value="MotA_ExbB"/>
    <property type="match status" value="1"/>
</dbReference>
<feature type="transmembrane region" description="Helical" evidence="7">
    <location>
        <begin position="173"/>
        <end position="194"/>
    </location>
</feature>
<evidence type="ECO:0000259" key="8">
    <source>
        <dbReference type="Pfam" id="PF01618"/>
    </source>
</evidence>
<feature type="domain" description="MotA/TolQ/ExbB proton channel" evidence="8">
    <location>
        <begin position="88"/>
        <end position="209"/>
    </location>
</feature>
<keyword evidence="6" id="KW-0653">Protein transport</keyword>
<dbReference type="PANTHER" id="PTHR30625">
    <property type="entry name" value="PROTEIN TOLQ"/>
    <property type="match status" value="1"/>
</dbReference>
<evidence type="ECO:0000256" key="3">
    <source>
        <dbReference type="ARBA" id="ARBA00022692"/>
    </source>
</evidence>
<proteinExistence type="inferred from homology"/>
<evidence type="ECO:0000256" key="7">
    <source>
        <dbReference type="SAM" id="Phobius"/>
    </source>
</evidence>
<reference evidence="9" key="1">
    <citation type="submission" date="2020-10" db="EMBL/GenBank/DDBJ databases">
        <authorList>
            <person name="Gilroy R."/>
        </authorList>
    </citation>
    <scope>NUCLEOTIDE SEQUENCE</scope>
    <source>
        <strain evidence="9">20514</strain>
    </source>
</reference>
<keyword evidence="3 7" id="KW-0812">Transmembrane</keyword>
<keyword evidence="5 7" id="KW-0472">Membrane</keyword>
<accession>A0A9D9EQ87</accession>
<dbReference type="AlphaFoldDB" id="A0A9D9EQ87"/>
<dbReference type="GO" id="GO:0005886">
    <property type="term" value="C:plasma membrane"/>
    <property type="evidence" value="ECO:0007669"/>
    <property type="project" value="UniProtKB-SubCell"/>
</dbReference>
<comment type="subcellular location">
    <subcellularLocation>
        <location evidence="1">Cell membrane</location>
        <topology evidence="1">Multi-pass membrane protein</topology>
    </subcellularLocation>
    <subcellularLocation>
        <location evidence="6">Membrane</location>
        <topology evidence="6">Multi-pass membrane protein</topology>
    </subcellularLocation>
</comment>
<dbReference type="GO" id="GO:0017038">
    <property type="term" value="P:protein import"/>
    <property type="evidence" value="ECO:0007669"/>
    <property type="project" value="TreeGrafter"/>
</dbReference>